<dbReference type="PANTHER" id="PTHR43788">
    <property type="entry name" value="DNA2/NAM7 HELICASE FAMILY MEMBER"/>
    <property type="match status" value="1"/>
</dbReference>
<organism evidence="2">
    <name type="scientific">Phage sp. ctGns7</name>
    <dbReference type="NCBI Taxonomy" id="2828003"/>
    <lineage>
        <taxon>Viruses</taxon>
    </lineage>
</organism>
<feature type="domain" description="UvrD-like helicase C-terminal" evidence="1">
    <location>
        <begin position="662"/>
        <end position="704"/>
    </location>
</feature>
<accession>A0A8S5S903</accession>
<dbReference type="EMBL" id="BK032555">
    <property type="protein sequence ID" value="DAF47392.1"/>
    <property type="molecule type" value="Genomic_DNA"/>
</dbReference>
<dbReference type="Pfam" id="PF13604">
    <property type="entry name" value="AAA_30"/>
    <property type="match status" value="1"/>
</dbReference>
<dbReference type="InterPro" id="IPR027417">
    <property type="entry name" value="P-loop_NTPase"/>
</dbReference>
<name>A0A8S5S903_9VIRU</name>
<dbReference type="InterPro" id="IPR050534">
    <property type="entry name" value="Coronavir_polyprotein_1ab"/>
</dbReference>
<reference evidence="2" key="1">
    <citation type="journal article" date="2021" name="Proc. Natl. Acad. Sci. U.S.A.">
        <title>A Catalog of Tens of Thousands of Viruses from Human Metagenomes Reveals Hidden Associations with Chronic Diseases.</title>
        <authorList>
            <person name="Tisza M.J."/>
            <person name="Buck C.B."/>
        </authorList>
    </citation>
    <scope>NUCLEOTIDE SEQUENCE</scope>
    <source>
        <strain evidence="2">CtGns7</strain>
    </source>
</reference>
<dbReference type="CDD" id="cd17933">
    <property type="entry name" value="DEXSc_RecD-like"/>
    <property type="match status" value="1"/>
</dbReference>
<keyword evidence="2" id="KW-0347">Helicase</keyword>
<sequence length="739" mass="84517">MQLEVKAKVIREIYHNDNFYILALSPMKIYDNLEITQYGTFTCKGELSMLTVGQEYDLVIEPISNDKYGTCYKVVDVPSLKVEDLSDDDELEILKTITTNSQADYVHKAYPNFIRLILNGEEDKIDIKNIYNVGETRLKVYKRLINEKFRYYYLMKQTKEYKISMSDCKLLLSKYKTIEECVKKINNTPYFILMEVLGRTFENIDKMILDIQPDLKVSKQRCEALIIGVLRRNEVDGSTRLYANDLFYYIKEEYDAKELLPMLKDVAVESDLIYYDEKTKDLSIMSTYLAECKIADFVKSKIQNSKKLNIDYTKYKNTDNFTMSDSQLNALKVFCESNISILAGYSGAGKTTAVKGLVSLMENNHLTYTLLSPTGKASKVLSESTGRKAYTIHKRCFSGSIDTDVVIVDECGMVSLDVFCMLLSAIQNDNARIVLVGDPAQLSSIGLSKIYNDLIKSNKVPMTMLTEVFRYKSNGSLFVATNIRQGKNFFDDDFVKHNENTNEYTVSDNYKFIQTDEVLETVVNEYKKLLQKGIKKENIMVLSPFNVGLFGTYAINNEIQQMINPILPNDKIQSRTVNKTKIVFKEGDLVINTKNDYEAVKADSYYANKDVEGISESDYETTAIVNGQMGIIREVVDKGLIIQFDEEMVYMNRNKLNHLLLGYAISCHKSQGSTIDYSINIVTNAHKNMLSRGLLYVATTRCRKSHIDIGDESAFQYALSVCDNDLRKTWLLDLMTEEK</sequence>
<dbReference type="Gene3D" id="2.30.30.940">
    <property type="match status" value="1"/>
</dbReference>
<keyword evidence="2" id="KW-0378">Hydrolase</keyword>
<dbReference type="GO" id="GO:0004386">
    <property type="term" value="F:helicase activity"/>
    <property type="evidence" value="ECO:0007669"/>
    <property type="project" value="UniProtKB-KW"/>
</dbReference>
<proteinExistence type="predicted"/>
<evidence type="ECO:0000313" key="2">
    <source>
        <dbReference type="EMBL" id="DAF47392.1"/>
    </source>
</evidence>
<evidence type="ECO:0000259" key="1">
    <source>
        <dbReference type="Pfam" id="PF13538"/>
    </source>
</evidence>
<dbReference type="Gene3D" id="3.40.50.300">
    <property type="entry name" value="P-loop containing nucleotide triphosphate hydrolases"/>
    <property type="match status" value="2"/>
</dbReference>
<dbReference type="CDD" id="cd18809">
    <property type="entry name" value="SF1_C_RecD"/>
    <property type="match status" value="1"/>
</dbReference>
<protein>
    <submittedName>
        <fullName evidence="2">ATP dependent DNA helicase</fullName>
    </submittedName>
</protein>
<keyword evidence="2" id="KW-0067">ATP-binding</keyword>
<dbReference type="Pfam" id="PF13538">
    <property type="entry name" value="UvrD_C_2"/>
    <property type="match status" value="1"/>
</dbReference>
<keyword evidence="2" id="KW-0547">Nucleotide-binding</keyword>
<dbReference type="InterPro" id="IPR027785">
    <property type="entry name" value="UvrD-like_helicase_C"/>
</dbReference>
<dbReference type="SUPFAM" id="SSF52540">
    <property type="entry name" value="P-loop containing nucleoside triphosphate hydrolases"/>
    <property type="match status" value="2"/>
</dbReference>